<dbReference type="PROSITE" id="PS50089">
    <property type="entry name" value="ZF_RING_2"/>
    <property type="match status" value="1"/>
</dbReference>
<evidence type="ECO:0000256" key="9">
    <source>
        <dbReference type="ARBA" id="ARBA00022723"/>
    </source>
</evidence>
<feature type="compositionally biased region" description="Basic and acidic residues" evidence="18">
    <location>
        <begin position="246"/>
        <end position="255"/>
    </location>
</feature>
<organism evidence="21 22">
    <name type="scientific">Xylaria flabelliformis</name>
    <dbReference type="NCBI Taxonomy" id="2512241"/>
    <lineage>
        <taxon>Eukaryota</taxon>
        <taxon>Fungi</taxon>
        <taxon>Dikarya</taxon>
        <taxon>Ascomycota</taxon>
        <taxon>Pezizomycotina</taxon>
        <taxon>Sordariomycetes</taxon>
        <taxon>Xylariomycetidae</taxon>
        <taxon>Xylariales</taxon>
        <taxon>Xylariaceae</taxon>
        <taxon>Xylaria</taxon>
    </lineage>
</organism>
<evidence type="ECO:0000256" key="8">
    <source>
        <dbReference type="ARBA" id="ARBA00022707"/>
    </source>
</evidence>
<keyword evidence="16" id="KW-0449">Lipoprotein</keyword>
<dbReference type="STRING" id="2512241.A0A553IC18"/>
<feature type="compositionally biased region" description="Low complexity" evidence="18">
    <location>
        <begin position="280"/>
        <end position="292"/>
    </location>
</feature>
<dbReference type="InterPro" id="IPR001841">
    <property type="entry name" value="Znf_RING"/>
</dbReference>
<proteinExistence type="predicted"/>
<dbReference type="GO" id="GO:0008270">
    <property type="term" value="F:zinc ion binding"/>
    <property type="evidence" value="ECO:0007669"/>
    <property type="project" value="UniProtKB-KW"/>
</dbReference>
<evidence type="ECO:0000256" key="12">
    <source>
        <dbReference type="ARBA" id="ARBA00022786"/>
    </source>
</evidence>
<dbReference type="Pfam" id="PF13639">
    <property type="entry name" value="zf-RING_2"/>
    <property type="match status" value="1"/>
</dbReference>
<feature type="region of interest" description="Disordered" evidence="18">
    <location>
        <begin position="1"/>
        <end position="313"/>
    </location>
</feature>
<dbReference type="GO" id="GO:0061630">
    <property type="term" value="F:ubiquitin protein ligase activity"/>
    <property type="evidence" value="ECO:0007669"/>
    <property type="project" value="UniProtKB-EC"/>
</dbReference>
<evidence type="ECO:0000256" key="2">
    <source>
        <dbReference type="ARBA" id="ARBA00004170"/>
    </source>
</evidence>
<evidence type="ECO:0000256" key="7">
    <source>
        <dbReference type="ARBA" id="ARBA00022679"/>
    </source>
</evidence>
<evidence type="ECO:0000313" key="22">
    <source>
        <dbReference type="Proteomes" id="UP000319160"/>
    </source>
</evidence>
<dbReference type="InterPro" id="IPR011011">
    <property type="entry name" value="Znf_FYVE_PHD"/>
</dbReference>
<feature type="compositionally biased region" description="Pro residues" evidence="18">
    <location>
        <begin position="167"/>
        <end position="180"/>
    </location>
</feature>
<dbReference type="SMART" id="SM00184">
    <property type="entry name" value="RING"/>
    <property type="match status" value="1"/>
</dbReference>
<dbReference type="GO" id="GO:0016020">
    <property type="term" value="C:membrane"/>
    <property type="evidence" value="ECO:0007669"/>
    <property type="project" value="UniProtKB-SubCell"/>
</dbReference>
<feature type="domain" description="RING-type" evidence="19">
    <location>
        <begin position="714"/>
        <end position="756"/>
    </location>
</feature>
<dbReference type="InterPro" id="IPR013083">
    <property type="entry name" value="Znf_RING/FYVE/PHD"/>
</dbReference>
<dbReference type="PROSITE" id="PS50178">
    <property type="entry name" value="ZF_FYVE"/>
    <property type="match status" value="1"/>
</dbReference>
<dbReference type="GO" id="GO:0005768">
    <property type="term" value="C:endosome"/>
    <property type="evidence" value="ECO:0007669"/>
    <property type="project" value="UniProtKB-SubCell"/>
</dbReference>
<sequence>MSASPEDPGQGDSPHHAGESSHAGGHPNGFNSSNGSNGSNGPNGSNGSNHHIPINSIEHDEEDPTEGAPQQGGQESHGYYLADSESADSDVKNAGPRSTIHQNTPASTENTPAPATVPGLSPAHIATAFAALIQQSSATQGNGNRRANGEPNRVSSTGTPATSGGSPSPPPTSPPQPTLPLPQLSSASATSNPHHPTAHPTAQGGSAAQAENTGTEAQESGPSPSLPPSGTPGPTSHQGSQLDAEGQNHSDETHGTGESSNHSPHEDVVATEPSQPSVTSQQNISHNQQQISRGIPSLDGAYDRDGGETTTISSASQGRVHFQRHVPAHASSSSTQLALSHTLPGSQVPGPALASAPESSTAQPSGSSSMNPIAPSFVPRPEQPNVPQSITLPTWQPDTEVTHCPICGVRFSMFLRRHHCRKCGRVVCDGCSPHRITIPHPYIVRPPGDPGPALQFSYPGVERGIADFSSIGGGERVRLCNPCVPDPNTAPPQPQQTSRPIIVDGRASRARPSNESFGGSSADARPYTQHPQLRSQGYTSRNRSATTSTGHAQEYFPFFPYSSTSGQFPQPNAAAYYSQSSVPHRRVSSAHIYPPHITHFGRLHGSSSSGFVPSFSGLNRPLPRTPTPEPEIPEEDVCPVCHRELPSRSLSNCEALREAHINNCITSHSNYRGDQAVSAIGTGNHGTPPPRTTRRTRMFPYVATEKDCVGDVECTICLEEFKVGDLMARLECFCRFHRSCIDSWFVNRPGRCPVHQHDSFGY</sequence>
<dbReference type="InterPro" id="IPR017455">
    <property type="entry name" value="Znf_FYVE-rel"/>
</dbReference>
<name>A0A553IC18_9PEZI</name>
<accession>A0A553IC18</accession>
<feature type="domain" description="FYVE-type" evidence="20">
    <location>
        <begin position="398"/>
        <end position="488"/>
    </location>
</feature>
<feature type="compositionally biased region" description="Polar residues" evidence="18">
    <location>
        <begin position="203"/>
        <end position="218"/>
    </location>
</feature>
<keyword evidence="14" id="KW-0472">Membrane</keyword>
<keyword evidence="15" id="KW-0458">Lysosome</keyword>
<comment type="catalytic activity">
    <reaction evidence="1">
        <text>S-ubiquitinyl-[E2 ubiquitin-conjugating enzyme]-L-cysteine + [acceptor protein]-L-lysine = [E2 ubiquitin-conjugating enzyme]-L-cysteine + N(6)-ubiquitinyl-[acceptor protein]-L-lysine.</text>
        <dbReference type="EC" id="2.3.2.27"/>
    </reaction>
</comment>
<evidence type="ECO:0000256" key="6">
    <source>
        <dbReference type="ARBA" id="ARBA00012483"/>
    </source>
</evidence>
<feature type="compositionally biased region" description="Polar residues" evidence="18">
    <location>
        <begin position="99"/>
        <end position="113"/>
    </location>
</feature>
<feature type="compositionally biased region" description="Low complexity" evidence="18">
    <location>
        <begin position="20"/>
        <end position="51"/>
    </location>
</feature>
<evidence type="ECO:0000256" key="3">
    <source>
        <dbReference type="ARBA" id="ARBA00004177"/>
    </source>
</evidence>
<comment type="pathway">
    <text evidence="5">Protein modification; protein ubiquitination.</text>
</comment>
<dbReference type="Pfam" id="PF01363">
    <property type="entry name" value="FYVE"/>
    <property type="match status" value="1"/>
</dbReference>
<dbReference type="EC" id="2.3.2.27" evidence="6"/>
<dbReference type="CDD" id="cd16489">
    <property type="entry name" value="mRING-CH-C4HC2H_ZNRF"/>
    <property type="match status" value="1"/>
</dbReference>
<keyword evidence="10" id="KW-0967">Endosome</keyword>
<keyword evidence="12" id="KW-0833">Ubl conjugation pathway</keyword>
<keyword evidence="7" id="KW-0808">Transferase</keyword>
<dbReference type="EMBL" id="VFLP01000005">
    <property type="protein sequence ID" value="TRX97753.1"/>
    <property type="molecule type" value="Genomic_DNA"/>
</dbReference>
<evidence type="ECO:0000256" key="13">
    <source>
        <dbReference type="ARBA" id="ARBA00022833"/>
    </source>
</evidence>
<keyword evidence="13" id="KW-0862">Zinc</keyword>
<evidence type="ECO:0000256" key="18">
    <source>
        <dbReference type="SAM" id="MobiDB-lite"/>
    </source>
</evidence>
<feature type="region of interest" description="Disordered" evidence="18">
    <location>
        <begin position="482"/>
        <end position="548"/>
    </location>
</feature>
<evidence type="ECO:0000259" key="19">
    <source>
        <dbReference type="PROSITE" id="PS50089"/>
    </source>
</evidence>
<evidence type="ECO:0000259" key="20">
    <source>
        <dbReference type="PROSITE" id="PS50178"/>
    </source>
</evidence>
<keyword evidence="9" id="KW-0479">Metal-binding</keyword>
<evidence type="ECO:0000256" key="1">
    <source>
        <dbReference type="ARBA" id="ARBA00000900"/>
    </source>
</evidence>
<dbReference type="PANTHER" id="PTHR46661:SF4">
    <property type="entry name" value="RING-TYPE DOMAIN-CONTAINING PROTEIN"/>
    <property type="match status" value="1"/>
</dbReference>
<feature type="compositionally biased region" description="Polar residues" evidence="18">
    <location>
        <begin position="330"/>
        <end position="345"/>
    </location>
</feature>
<dbReference type="CDD" id="cd15737">
    <property type="entry name" value="FYVE2_Vac1p_like"/>
    <property type="match status" value="1"/>
</dbReference>
<evidence type="ECO:0000256" key="15">
    <source>
        <dbReference type="ARBA" id="ARBA00023228"/>
    </source>
</evidence>
<dbReference type="SUPFAM" id="SSF57903">
    <property type="entry name" value="FYVE/PHD zinc finger"/>
    <property type="match status" value="1"/>
</dbReference>
<feature type="compositionally biased region" description="Polar residues" evidence="18">
    <location>
        <begin position="529"/>
        <end position="548"/>
    </location>
</feature>
<evidence type="ECO:0000256" key="14">
    <source>
        <dbReference type="ARBA" id="ARBA00023136"/>
    </source>
</evidence>
<dbReference type="Proteomes" id="UP000319160">
    <property type="component" value="Unassembled WGS sequence"/>
</dbReference>
<keyword evidence="22" id="KW-1185">Reference proteome</keyword>
<dbReference type="OrthoDB" id="660555at2759"/>
<feature type="region of interest" description="Disordered" evidence="18">
    <location>
        <begin position="326"/>
        <end position="390"/>
    </location>
</feature>
<evidence type="ECO:0000256" key="11">
    <source>
        <dbReference type="ARBA" id="ARBA00022771"/>
    </source>
</evidence>
<dbReference type="SUPFAM" id="SSF57850">
    <property type="entry name" value="RING/U-box"/>
    <property type="match status" value="1"/>
</dbReference>
<protein>
    <recommendedName>
        <fullName evidence="6">RING-type E3 ubiquitin transferase</fullName>
        <ecNumber evidence="6">2.3.2.27</ecNumber>
    </recommendedName>
</protein>
<feature type="compositionally biased region" description="Polar residues" evidence="18">
    <location>
        <begin position="133"/>
        <end position="145"/>
    </location>
</feature>
<comment type="subcellular location">
    <subcellularLocation>
        <location evidence="3">Endosome</location>
    </subcellularLocation>
    <subcellularLocation>
        <location evidence="4">Lysosome</location>
    </subcellularLocation>
    <subcellularLocation>
        <location evidence="2">Membrane</location>
        <topology evidence="2">Peripheral membrane protein</topology>
    </subcellularLocation>
</comment>
<reference evidence="22" key="1">
    <citation type="submission" date="2019-06" db="EMBL/GenBank/DDBJ databases">
        <title>Draft genome sequence of the griseofulvin-producing fungus Xylaria cubensis strain G536.</title>
        <authorList>
            <person name="Mead M.E."/>
            <person name="Raja H.A."/>
            <person name="Steenwyk J.L."/>
            <person name="Knowles S.L."/>
            <person name="Oberlies N.H."/>
            <person name="Rokas A."/>
        </authorList>
    </citation>
    <scope>NUCLEOTIDE SEQUENCE [LARGE SCALE GENOMIC DNA]</scope>
    <source>
        <strain evidence="22">G536</strain>
    </source>
</reference>
<evidence type="ECO:0000256" key="10">
    <source>
        <dbReference type="ARBA" id="ARBA00022753"/>
    </source>
</evidence>
<feature type="compositionally biased region" description="Low complexity" evidence="18">
    <location>
        <begin position="155"/>
        <end position="166"/>
    </location>
</feature>
<evidence type="ECO:0000256" key="5">
    <source>
        <dbReference type="ARBA" id="ARBA00004906"/>
    </source>
</evidence>
<dbReference type="GO" id="GO:0043161">
    <property type="term" value="P:proteasome-mediated ubiquitin-dependent protein catabolic process"/>
    <property type="evidence" value="ECO:0007669"/>
    <property type="project" value="TreeGrafter"/>
</dbReference>
<dbReference type="PANTHER" id="PTHR46661">
    <property type="entry name" value="E3 UBIQUITIN-PROTEIN LIGASE ZNRF1-LIKE PROTEIN"/>
    <property type="match status" value="1"/>
</dbReference>
<gene>
    <name evidence="21" type="ORF">FHL15_001508</name>
</gene>
<feature type="compositionally biased region" description="Low complexity" evidence="18">
    <location>
        <begin position="181"/>
        <end position="191"/>
    </location>
</feature>
<dbReference type="InterPro" id="IPR051878">
    <property type="entry name" value="ZNRF_ubiq-protein_ligase"/>
</dbReference>
<evidence type="ECO:0000256" key="17">
    <source>
        <dbReference type="PROSITE-ProRule" id="PRU00175"/>
    </source>
</evidence>
<dbReference type="InterPro" id="IPR000306">
    <property type="entry name" value="Znf_FYVE"/>
</dbReference>
<keyword evidence="11 17" id="KW-0863">Zinc-finger</keyword>
<evidence type="ECO:0000256" key="16">
    <source>
        <dbReference type="ARBA" id="ARBA00023288"/>
    </source>
</evidence>
<evidence type="ECO:0000256" key="4">
    <source>
        <dbReference type="ARBA" id="ARBA00004371"/>
    </source>
</evidence>
<feature type="compositionally biased region" description="Pro residues" evidence="18">
    <location>
        <begin position="484"/>
        <end position="494"/>
    </location>
</feature>
<keyword evidence="8" id="KW-0519">Myristate</keyword>
<evidence type="ECO:0000313" key="21">
    <source>
        <dbReference type="EMBL" id="TRX97753.1"/>
    </source>
</evidence>
<comment type="caution">
    <text evidence="21">The sequence shown here is derived from an EMBL/GenBank/DDBJ whole genome shotgun (WGS) entry which is preliminary data.</text>
</comment>
<dbReference type="AlphaFoldDB" id="A0A553IC18"/>
<dbReference type="Gene3D" id="3.30.40.10">
    <property type="entry name" value="Zinc/RING finger domain, C3HC4 (zinc finger)"/>
    <property type="match status" value="2"/>
</dbReference>
<feature type="compositionally biased region" description="Polar residues" evidence="18">
    <location>
        <begin position="357"/>
        <end position="371"/>
    </location>
</feature>
<dbReference type="GO" id="GO:0070936">
    <property type="term" value="P:protein K48-linked ubiquitination"/>
    <property type="evidence" value="ECO:0007669"/>
    <property type="project" value="TreeGrafter"/>
</dbReference>
<dbReference type="SMART" id="SM00064">
    <property type="entry name" value="FYVE"/>
    <property type="match status" value="1"/>
</dbReference>